<sequence>MATYPEDPKYDGVYKKIEDELFLKCHHANNTEYLTFITDFSCKDYDACECPMMSPQPDIAGTGVLVAFALTAFFTLVSAIFCIVVGRTNQTRRTFNPIDRYGCEWVSEPLRRFMFRRGMNPDLHSLVAYDLVNTFSDLQLVTGLAVLVAGIKELADETISIYHFLIVTDLAWFCTNAHLLSLVVTRGFRDSVKRTHPQRCNPENTEMTARLARALRIVLMAATFLLLQISFWATGYEHVYSMNRMRCPMKCTLGKKKGGWPRHLMVANMTLMAYFYALQTFLSWRTGRIFWMDHIRGSLIDKQGQSINVLNPEIIFKRWTENKFLKALRMSLLAFWYFLASEVGNLVGLTLYFGFGVYSLLDDKRRLDPAGEHFTAHGESEIVYSQLVPIFLLIIPFMGIFESHARHSKTIKESELKEVGSCTSEGS</sequence>
<dbReference type="Proteomes" id="UP000699042">
    <property type="component" value="Unassembled WGS sequence"/>
</dbReference>
<feature type="transmembrane region" description="Helical" evidence="1">
    <location>
        <begin position="333"/>
        <end position="361"/>
    </location>
</feature>
<dbReference type="AlphaFoldDB" id="A0A9P7UID4"/>
<dbReference type="PANTHER" id="PTHR37577:SF1">
    <property type="entry name" value="INTEGRAL MEMBRANE PROTEIN"/>
    <property type="match status" value="1"/>
</dbReference>
<feature type="transmembrane region" description="Helical" evidence="1">
    <location>
        <begin position="214"/>
        <end position="233"/>
    </location>
</feature>
<protein>
    <submittedName>
        <fullName evidence="2">Uncharacterized protein</fullName>
    </submittedName>
</protein>
<dbReference type="PANTHER" id="PTHR37577">
    <property type="entry name" value="INTEGRAL MEMBRANE PROTEIN"/>
    <property type="match status" value="1"/>
</dbReference>
<feature type="transmembrane region" description="Helical" evidence="1">
    <location>
        <begin position="59"/>
        <end position="85"/>
    </location>
</feature>
<keyword evidence="1" id="KW-0812">Transmembrane</keyword>
<dbReference type="OrthoDB" id="5427664at2759"/>
<dbReference type="EMBL" id="JAESDN010000001">
    <property type="protein sequence ID" value="KAG7059184.1"/>
    <property type="molecule type" value="Genomic_DNA"/>
</dbReference>
<name>A0A9P7UID4_9PEZI</name>
<organism evidence="2 3">
    <name type="scientific">Colletotrichum scovillei</name>
    <dbReference type="NCBI Taxonomy" id="1209932"/>
    <lineage>
        <taxon>Eukaryota</taxon>
        <taxon>Fungi</taxon>
        <taxon>Dikarya</taxon>
        <taxon>Ascomycota</taxon>
        <taxon>Pezizomycotina</taxon>
        <taxon>Sordariomycetes</taxon>
        <taxon>Hypocreomycetidae</taxon>
        <taxon>Glomerellales</taxon>
        <taxon>Glomerellaceae</taxon>
        <taxon>Colletotrichum</taxon>
        <taxon>Colletotrichum acutatum species complex</taxon>
    </lineage>
</organism>
<keyword evidence="1" id="KW-1133">Transmembrane helix</keyword>
<comment type="caution">
    <text evidence="2">The sequence shown here is derived from an EMBL/GenBank/DDBJ whole genome shotgun (WGS) entry which is preliminary data.</text>
</comment>
<feature type="transmembrane region" description="Helical" evidence="1">
    <location>
        <begin position="381"/>
        <end position="401"/>
    </location>
</feature>
<keyword evidence="1" id="KW-0472">Membrane</keyword>
<keyword evidence="3" id="KW-1185">Reference proteome</keyword>
<evidence type="ECO:0000256" key="1">
    <source>
        <dbReference type="SAM" id="Phobius"/>
    </source>
</evidence>
<evidence type="ECO:0000313" key="3">
    <source>
        <dbReference type="Proteomes" id="UP000699042"/>
    </source>
</evidence>
<evidence type="ECO:0000313" key="2">
    <source>
        <dbReference type="EMBL" id="KAG7059184.1"/>
    </source>
</evidence>
<reference evidence="2" key="1">
    <citation type="submission" date="2021-05" db="EMBL/GenBank/DDBJ databases">
        <title>Comparative genomics of three Colletotrichum scovillei strains and genetic complementation revealed genes involved fungal growth and virulence on chili pepper.</title>
        <authorList>
            <person name="Hsieh D.-K."/>
            <person name="Chuang S.-C."/>
            <person name="Chen C.-Y."/>
            <person name="Chao Y.-T."/>
            <person name="Lu M.-Y.J."/>
            <person name="Lee M.-H."/>
            <person name="Shih M.-C."/>
        </authorList>
    </citation>
    <scope>NUCLEOTIDE SEQUENCE</scope>
    <source>
        <strain evidence="2">Coll-153</strain>
    </source>
</reference>
<accession>A0A9P7UID4</accession>
<gene>
    <name evidence="2" type="ORF">JMJ77_006552</name>
</gene>
<feature type="transmembrane region" description="Helical" evidence="1">
    <location>
        <begin position="264"/>
        <end position="284"/>
    </location>
</feature>
<dbReference type="InterPro" id="IPR053018">
    <property type="entry name" value="Elsinochrome_Biosynth-Asso"/>
</dbReference>
<proteinExistence type="predicted"/>